<reference evidence="2" key="1">
    <citation type="journal article" date="2014" name="Int. J. Syst. Evol. Microbiol.">
        <title>Complete genome sequence of Corynebacterium casei LMG S-19264T (=DSM 44701T), isolated from a smear-ripened cheese.</title>
        <authorList>
            <consortium name="US DOE Joint Genome Institute (JGI-PGF)"/>
            <person name="Walter F."/>
            <person name="Albersmeier A."/>
            <person name="Kalinowski J."/>
            <person name="Ruckert C."/>
        </authorList>
    </citation>
    <scope>NUCLEOTIDE SEQUENCE</scope>
    <source>
        <strain evidence="2">JCM 13064</strain>
    </source>
</reference>
<dbReference type="Proteomes" id="UP000645217">
    <property type="component" value="Unassembled WGS sequence"/>
</dbReference>
<comment type="caution">
    <text evidence="2">The sequence shown here is derived from an EMBL/GenBank/DDBJ whole genome shotgun (WGS) entry which is preliminary data.</text>
</comment>
<keyword evidence="3" id="KW-1185">Reference proteome</keyword>
<dbReference type="RefSeq" id="WP_189161894.1">
    <property type="nucleotide sequence ID" value="NZ_BMNT01000005.1"/>
</dbReference>
<name>A0A917VFT5_9ACTN</name>
<evidence type="ECO:0000256" key="1">
    <source>
        <dbReference type="SAM" id="MobiDB-lite"/>
    </source>
</evidence>
<feature type="compositionally biased region" description="Basic residues" evidence="1">
    <location>
        <begin position="63"/>
        <end position="74"/>
    </location>
</feature>
<accession>A0A917VFT5</accession>
<proteinExistence type="predicted"/>
<feature type="region of interest" description="Disordered" evidence="1">
    <location>
        <begin position="41"/>
        <end position="74"/>
    </location>
</feature>
<organism evidence="2 3">
    <name type="scientific">Sphaerisporangium melleum</name>
    <dbReference type="NCBI Taxonomy" id="321316"/>
    <lineage>
        <taxon>Bacteria</taxon>
        <taxon>Bacillati</taxon>
        <taxon>Actinomycetota</taxon>
        <taxon>Actinomycetes</taxon>
        <taxon>Streptosporangiales</taxon>
        <taxon>Streptosporangiaceae</taxon>
        <taxon>Sphaerisporangium</taxon>
    </lineage>
</organism>
<reference evidence="2" key="2">
    <citation type="submission" date="2020-09" db="EMBL/GenBank/DDBJ databases">
        <authorList>
            <person name="Sun Q."/>
            <person name="Ohkuma M."/>
        </authorList>
    </citation>
    <scope>NUCLEOTIDE SEQUENCE</scope>
    <source>
        <strain evidence="2">JCM 13064</strain>
    </source>
</reference>
<sequence>MTNLLIILAATALLAVIASRYGADTRDGRDWQPTERFPAEVTSLRHARPEKAAEAVPAAGREARRRVSTVPRKA</sequence>
<dbReference type="AlphaFoldDB" id="A0A917VFT5"/>
<evidence type="ECO:0000313" key="3">
    <source>
        <dbReference type="Proteomes" id="UP000645217"/>
    </source>
</evidence>
<dbReference type="EMBL" id="BMNT01000005">
    <property type="protein sequence ID" value="GGK70352.1"/>
    <property type="molecule type" value="Genomic_DNA"/>
</dbReference>
<gene>
    <name evidence="2" type="ORF">GCM10007964_11610</name>
</gene>
<protein>
    <submittedName>
        <fullName evidence="2">Uncharacterized protein</fullName>
    </submittedName>
</protein>
<evidence type="ECO:0000313" key="2">
    <source>
        <dbReference type="EMBL" id="GGK70352.1"/>
    </source>
</evidence>